<comment type="similarity">
    <text evidence="2">Belongs to the fucolectin family.</text>
</comment>
<name>A0A8C9WR43_SCLFO</name>
<proteinExistence type="inferred from homology"/>
<dbReference type="InterPro" id="IPR051941">
    <property type="entry name" value="BG_Antigen-Binding_Lectin"/>
</dbReference>
<evidence type="ECO:0000256" key="5">
    <source>
        <dbReference type="ARBA" id="ARBA00022734"/>
    </source>
</evidence>
<keyword evidence="6" id="KW-0106">Calcium</keyword>
<accession>A0A8C9WR43</accession>
<feature type="domain" description="Fucolectin tachylectin-4 pentraxin-1" evidence="8">
    <location>
        <begin position="188"/>
        <end position="332"/>
    </location>
</feature>
<evidence type="ECO:0000256" key="7">
    <source>
        <dbReference type="ARBA" id="ARBA00023157"/>
    </source>
</evidence>
<dbReference type="GeneTree" id="ENSGT01060000248575"/>
<dbReference type="SUPFAM" id="SSF49785">
    <property type="entry name" value="Galactose-binding domain-like"/>
    <property type="match status" value="2"/>
</dbReference>
<dbReference type="GO" id="GO:0042806">
    <property type="term" value="F:fucose binding"/>
    <property type="evidence" value="ECO:0007669"/>
    <property type="project" value="UniProtKB-ARBA"/>
</dbReference>
<dbReference type="GO" id="GO:0046872">
    <property type="term" value="F:metal ion binding"/>
    <property type="evidence" value="ECO:0007669"/>
    <property type="project" value="UniProtKB-KW"/>
</dbReference>
<feature type="domain" description="Fucolectin tachylectin-4 pentraxin-1" evidence="8">
    <location>
        <begin position="60"/>
        <end position="186"/>
    </location>
</feature>
<keyword evidence="10" id="KW-1185">Reference proteome</keyword>
<evidence type="ECO:0000256" key="1">
    <source>
        <dbReference type="ARBA" id="ARBA00002219"/>
    </source>
</evidence>
<reference evidence="9" key="2">
    <citation type="submission" date="2025-08" db="UniProtKB">
        <authorList>
            <consortium name="Ensembl"/>
        </authorList>
    </citation>
    <scope>IDENTIFICATION</scope>
</reference>
<evidence type="ECO:0000256" key="4">
    <source>
        <dbReference type="ARBA" id="ARBA00022723"/>
    </source>
</evidence>
<dbReference type="Ensembl" id="ENSSFOT00015046880.1">
    <property type="protein sequence ID" value="ENSSFOP00015076850.1"/>
    <property type="gene ID" value="ENSSFOG00015027727.1"/>
</dbReference>
<dbReference type="GO" id="GO:0001868">
    <property type="term" value="P:regulation of complement activation, lectin pathway"/>
    <property type="evidence" value="ECO:0007669"/>
    <property type="project" value="UniProtKB-ARBA"/>
</dbReference>
<comment type="function">
    <text evidence="1">Acts as a defensive agent. Recognizes blood group fucosylated oligosaccharides including A, B, H and Lewis B-type antigens. Does not recognize Lewis A antigen and has low affinity for monovalent haptens.</text>
</comment>
<comment type="subunit">
    <text evidence="3">Homotrimer.</text>
</comment>
<dbReference type="AlphaFoldDB" id="A0A8C9WR43"/>
<dbReference type="GO" id="GO:0010185">
    <property type="term" value="P:regulation of cellular defense response"/>
    <property type="evidence" value="ECO:0007669"/>
    <property type="project" value="UniProtKB-ARBA"/>
</dbReference>
<dbReference type="OrthoDB" id="547680at2759"/>
<sequence length="369" mass="41222">MRSLTIKTLHIQIKTWCKFTQNTYTHEKRNETNRCISTAAVPDAILIVKLSYLCIFEDFGTATQSSQFDSNGAAGKAIDGKRNTKYADGSCTHTKQDSKPWWRMDLHNVYTVTSVTITNRGDCCPERIDGAEIRVGNSLDDNGNQNPLYAMLQILLAWCNGMTGRYVSVVLPRSDFLTLCEVEVNGYIKNLALKGTATQSSQYNAAGAAGKAIDGKRNAKFSDHSCTHTERDSKPWWKVDLHNVYAVTSVTITNRGDCCAQRINGAEIRIGNSLDDNGNQNPLCAVITSIPAGNSRTFQCNGMTGWYVNVVLPRPDFLTLCEVEVNGYLSTGWYHWQRYCCHSNYYIGYTTVRKMFVLLGDTTFEVKIS</sequence>
<dbReference type="SMART" id="SM00607">
    <property type="entry name" value="FTP"/>
    <property type="match status" value="2"/>
</dbReference>
<dbReference type="PANTHER" id="PTHR45713">
    <property type="entry name" value="FTP DOMAIN-CONTAINING PROTEIN"/>
    <property type="match status" value="1"/>
</dbReference>
<dbReference type="Pfam" id="PF22633">
    <property type="entry name" value="F5_F8_type_C_2"/>
    <property type="match status" value="2"/>
</dbReference>
<keyword evidence="5" id="KW-0430">Lectin</keyword>
<evidence type="ECO:0000256" key="2">
    <source>
        <dbReference type="ARBA" id="ARBA00010147"/>
    </source>
</evidence>
<keyword evidence="4" id="KW-0479">Metal-binding</keyword>
<dbReference type="PANTHER" id="PTHR45713:SF6">
    <property type="entry name" value="F5_8 TYPE C DOMAIN-CONTAINING PROTEIN"/>
    <property type="match status" value="1"/>
</dbReference>
<dbReference type="InterPro" id="IPR008979">
    <property type="entry name" value="Galactose-bd-like_sf"/>
</dbReference>
<evidence type="ECO:0000313" key="9">
    <source>
        <dbReference type="Ensembl" id="ENSSFOP00015076850.1"/>
    </source>
</evidence>
<reference evidence="9" key="3">
    <citation type="submission" date="2025-09" db="UniProtKB">
        <authorList>
            <consortium name="Ensembl"/>
        </authorList>
    </citation>
    <scope>IDENTIFICATION</scope>
</reference>
<protein>
    <recommendedName>
        <fullName evidence="8">Fucolectin tachylectin-4 pentraxin-1 domain-containing protein</fullName>
    </recommendedName>
</protein>
<dbReference type="Proteomes" id="UP000694397">
    <property type="component" value="Chromosome 5"/>
</dbReference>
<evidence type="ECO:0000313" key="10">
    <source>
        <dbReference type="Proteomes" id="UP000694397"/>
    </source>
</evidence>
<reference evidence="9 10" key="1">
    <citation type="submission" date="2019-04" db="EMBL/GenBank/DDBJ databases">
        <authorList>
            <consortium name="Wellcome Sanger Institute Data Sharing"/>
        </authorList>
    </citation>
    <scope>NUCLEOTIDE SEQUENCE [LARGE SCALE GENOMIC DNA]</scope>
</reference>
<evidence type="ECO:0000256" key="6">
    <source>
        <dbReference type="ARBA" id="ARBA00022837"/>
    </source>
</evidence>
<organism evidence="9 10">
    <name type="scientific">Scleropages formosus</name>
    <name type="common">Asian bonytongue</name>
    <name type="synonym">Osteoglossum formosum</name>
    <dbReference type="NCBI Taxonomy" id="113540"/>
    <lineage>
        <taxon>Eukaryota</taxon>
        <taxon>Metazoa</taxon>
        <taxon>Chordata</taxon>
        <taxon>Craniata</taxon>
        <taxon>Vertebrata</taxon>
        <taxon>Euteleostomi</taxon>
        <taxon>Actinopterygii</taxon>
        <taxon>Neopterygii</taxon>
        <taxon>Teleostei</taxon>
        <taxon>Osteoglossocephala</taxon>
        <taxon>Osteoglossomorpha</taxon>
        <taxon>Osteoglossiformes</taxon>
        <taxon>Osteoglossidae</taxon>
        <taxon>Scleropages</taxon>
    </lineage>
</organism>
<dbReference type="Gene3D" id="2.60.120.260">
    <property type="entry name" value="Galactose-binding domain-like"/>
    <property type="match status" value="2"/>
</dbReference>
<evidence type="ECO:0000256" key="3">
    <source>
        <dbReference type="ARBA" id="ARBA00011233"/>
    </source>
</evidence>
<evidence type="ECO:0000259" key="8">
    <source>
        <dbReference type="SMART" id="SM00607"/>
    </source>
</evidence>
<dbReference type="InterPro" id="IPR006585">
    <property type="entry name" value="FTP1"/>
</dbReference>
<keyword evidence="7" id="KW-1015">Disulfide bond</keyword>